<organism evidence="3 4">
    <name type="scientific">Actinomadura alba</name>
    <dbReference type="NCBI Taxonomy" id="406431"/>
    <lineage>
        <taxon>Bacteria</taxon>
        <taxon>Bacillati</taxon>
        <taxon>Actinomycetota</taxon>
        <taxon>Actinomycetes</taxon>
        <taxon>Streptosporangiales</taxon>
        <taxon>Thermomonosporaceae</taxon>
        <taxon>Actinomadura</taxon>
    </lineage>
</organism>
<feature type="short sequence motif" description="Histidine triad motif" evidence="1">
    <location>
        <begin position="118"/>
        <end position="122"/>
    </location>
</feature>
<name>A0ABR7LR06_9ACTN</name>
<feature type="domain" description="HIT" evidence="2">
    <location>
        <begin position="26"/>
        <end position="134"/>
    </location>
</feature>
<dbReference type="PANTHER" id="PTHR46648">
    <property type="entry name" value="HIT FAMILY PROTEIN 1"/>
    <property type="match status" value="1"/>
</dbReference>
<dbReference type="Proteomes" id="UP000805614">
    <property type="component" value="Unassembled WGS sequence"/>
</dbReference>
<sequence>MLVVGSRFGELKPVEQTDMTTSKSCVFCRIIERSEPAEIIYEDDDAVAFLNIAQATKGHTLVVPREHRNGLSDIGTTEAAAVMSAVVQVSNQLTHRLQAPGVNLWHASGEVAWQSVFHFHIHVVPRYTATDLTEPWTEVELPLESLRDLADQIRQVP</sequence>
<gene>
    <name evidence="3" type="ORF">HKK74_15690</name>
</gene>
<dbReference type="PROSITE" id="PS51084">
    <property type="entry name" value="HIT_2"/>
    <property type="match status" value="1"/>
</dbReference>
<accession>A0ABR7LR06</accession>
<reference evidence="3 4" key="1">
    <citation type="submission" date="2020-06" db="EMBL/GenBank/DDBJ databases">
        <title>Actinomadura xiongansis sp. nov., isolated from soil of Baiyangdian.</title>
        <authorList>
            <person name="Zhang X."/>
        </authorList>
    </citation>
    <scope>NUCLEOTIDE SEQUENCE [LARGE SCALE GENOMIC DNA]</scope>
    <source>
        <strain evidence="3 4">HBUM206468</strain>
    </source>
</reference>
<evidence type="ECO:0000313" key="3">
    <source>
        <dbReference type="EMBL" id="MBC6466932.1"/>
    </source>
</evidence>
<keyword evidence="4" id="KW-1185">Reference proteome</keyword>
<evidence type="ECO:0000256" key="1">
    <source>
        <dbReference type="PROSITE-ProRule" id="PRU00464"/>
    </source>
</evidence>
<dbReference type="InterPro" id="IPR036265">
    <property type="entry name" value="HIT-like_sf"/>
</dbReference>
<dbReference type="InterPro" id="IPR001310">
    <property type="entry name" value="Histidine_triad_HIT"/>
</dbReference>
<protein>
    <submittedName>
        <fullName evidence="3">HIT domain-containing protein</fullName>
    </submittedName>
</protein>
<evidence type="ECO:0000313" key="4">
    <source>
        <dbReference type="Proteomes" id="UP000805614"/>
    </source>
</evidence>
<dbReference type="EMBL" id="JABVEC010000010">
    <property type="protein sequence ID" value="MBC6466932.1"/>
    <property type="molecule type" value="Genomic_DNA"/>
</dbReference>
<dbReference type="RefSeq" id="WP_187243941.1">
    <property type="nucleotide sequence ID" value="NZ_BAAAOK010000027.1"/>
</dbReference>
<dbReference type="Pfam" id="PF01230">
    <property type="entry name" value="HIT"/>
    <property type="match status" value="1"/>
</dbReference>
<comment type="caution">
    <text evidence="3">The sequence shown here is derived from an EMBL/GenBank/DDBJ whole genome shotgun (WGS) entry which is preliminary data.</text>
</comment>
<dbReference type="PRINTS" id="PR00332">
    <property type="entry name" value="HISTRIAD"/>
</dbReference>
<dbReference type="PROSITE" id="PS00892">
    <property type="entry name" value="HIT_1"/>
    <property type="match status" value="1"/>
</dbReference>
<dbReference type="PANTHER" id="PTHR46648:SF1">
    <property type="entry name" value="ADENOSINE 5'-MONOPHOSPHORAMIDASE HNT1"/>
    <property type="match status" value="1"/>
</dbReference>
<evidence type="ECO:0000259" key="2">
    <source>
        <dbReference type="PROSITE" id="PS51084"/>
    </source>
</evidence>
<dbReference type="InterPro" id="IPR019808">
    <property type="entry name" value="Histidine_triad_CS"/>
</dbReference>
<proteinExistence type="predicted"/>
<dbReference type="SUPFAM" id="SSF54197">
    <property type="entry name" value="HIT-like"/>
    <property type="match status" value="1"/>
</dbReference>
<dbReference type="Gene3D" id="3.30.428.10">
    <property type="entry name" value="HIT-like"/>
    <property type="match status" value="1"/>
</dbReference>
<dbReference type="InterPro" id="IPR011146">
    <property type="entry name" value="HIT-like"/>
</dbReference>